<name>A0A1H8SF82_9EURY</name>
<evidence type="ECO:0000313" key="1">
    <source>
        <dbReference type="EMBL" id="SEO77689.1"/>
    </source>
</evidence>
<reference evidence="2" key="1">
    <citation type="submission" date="2016-10" db="EMBL/GenBank/DDBJ databases">
        <authorList>
            <person name="Varghese N."/>
            <person name="Submissions S."/>
        </authorList>
    </citation>
    <scope>NUCLEOTIDE SEQUENCE [LARGE SCALE GENOMIC DNA]</scope>
    <source>
        <strain evidence="2">CGMCC 1.10121</strain>
    </source>
</reference>
<gene>
    <name evidence="1" type="ORF">SAMN04487948_10571</name>
</gene>
<organism evidence="1 2">
    <name type="scientific">Halogranum amylolyticum</name>
    <dbReference type="NCBI Taxonomy" id="660520"/>
    <lineage>
        <taxon>Archaea</taxon>
        <taxon>Methanobacteriati</taxon>
        <taxon>Methanobacteriota</taxon>
        <taxon>Stenosarchaea group</taxon>
        <taxon>Halobacteria</taxon>
        <taxon>Halobacteriales</taxon>
        <taxon>Haloferacaceae</taxon>
    </lineage>
</organism>
<keyword evidence="2" id="KW-1185">Reference proteome</keyword>
<sequence length="106" mass="12135">MLVYLHQYSEDETKETVREGDEVVDVSTDEYFDTDSLAVDEWERVDYGEQTVLRKPTTYEDVTRVSLPADVEEPSALPGETIQLRIDGETTYVENAEIIEITDETP</sequence>
<dbReference type="RefSeq" id="WP_089824087.1">
    <property type="nucleotide sequence ID" value="NZ_FODV01000005.1"/>
</dbReference>
<dbReference type="EMBL" id="FODV01000005">
    <property type="protein sequence ID" value="SEO77689.1"/>
    <property type="molecule type" value="Genomic_DNA"/>
</dbReference>
<proteinExistence type="predicted"/>
<dbReference type="AlphaFoldDB" id="A0A1H8SF82"/>
<dbReference type="Proteomes" id="UP000199126">
    <property type="component" value="Unassembled WGS sequence"/>
</dbReference>
<accession>A0A1H8SF82</accession>
<protein>
    <submittedName>
        <fullName evidence="1">Uncharacterized protein</fullName>
    </submittedName>
</protein>
<evidence type="ECO:0000313" key="2">
    <source>
        <dbReference type="Proteomes" id="UP000199126"/>
    </source>
</evidence>
<dbReference type="OrthoDB" id="302635at2157"/>